<dbReference type="AlphaFoldDB" id="A0A7X0SP17"/>
<comment type="caution">
    <text evidence="1">The sequence shown here is derived from an EMBL/GenBank/DDBJ whole genome shotgun (WGS) entry which is preliminary data.</text>
</comment>
<evidence type="ECO:0000313" key="1">
    <source>
        <dbReference type="EMBL" id="MBB6733471.1"/>
    </source>
</evidence>
<gene>
    <name evidence="1" type="ORF">H7C18_21335</name>
</gene>
<accession>A0A7X0SP17</accession>
<reference evidence="1 2" key="1">
    <citation type="submission" date="2020-08" db="EMBL/GenBank/DDBJ databases">
        <title>Cohnella phylogeny.</title>
        <authorList>
            <person name="Dunlap C."/>
        </authorList>
    </citation>
    <scope>NUCLEOTIDE SEQUENCE [LARGE SCALE GENOMIC DNA]</scope>
    <source>
        <strain evidence="1 2">CBP 2801</strain>
    </source>
</reference>
<organism evidence="1 2">
    <name type="scientific">Cohnella zeiphila</name>
    <dbReference type="NCBI Taxonomy" id="2761120"/>
    <lineage>
        <taxon>Bacteria</taxon>
        <taxon>Bacillati</taxon>
        <taxon>Bacillota</taxon>
        <taxon>Bacilli</taxon>
        <taxon>Bacillales</taxon>
        <taxon>Paenibacillaceae</taxon>
        <taxon>Cohnella</taxon>
    </lineage>
</organism>
<proteinExistence type="predicted"/>
<dbReference type="EMBL" id="JACJVO010000027">
    <property type="protein sequence ID" value="MBB6733471.1"/>
    <property type="molecule type" value="Genomic_DNA"/>
</dbReference>
<dbReference type="Proteomes" id="UP000564644">
    <property type="component" value="Unassembled WGS sequence"/>
</dbReference>
<evidence type="ECO:0000313" key="2">
    <source>
        <dbReference type="Proteomes" id="UP000564644"/>
    </source>
</evidence>
<sequence length="89" mass="10314">MQSLGRESWGYKSDEYRDTQTNAVVLKPWDVAPKKATVLNNGQPLDISVDLTPWYWRDKPYLRIRHLPVNELAGEVLVLKLEFDEALSK</sequence>
<protein>
    <submittedName>
        <fullName evidence="1">Uncharacterized protein</fullName>
    </submittedName>
</protein>
<name>A0A7X0SP17_9BACL</name>
<keyword evidence="2" id="KW-1185">Reference proteome</keyword>
<dbReference type="RefSeq" id="WP_185131130.1">
    <property type="nucleotide sequence ID" value="NZ_JACJVO010000027.1"/>
</dbReference>